<name>A0A0J6WLG1_9MYCO</name>
<dbReference type="EMBL" id="JYNL01000009">
    <property type="protein sequence ID" value="KMO82532.1"/>
    <property type="molecule type" value="Genomic_DNA"/>
</dbReference>
<dbReference type="InterPro" id="IPR000836">
    <property type="entry name" value="PRTase_dom"/>
</dbReference>
<gene>
    <name evidence="2" type="primary">pyrE_1</name>
    <name evidence="2" type="ORF">MCHLDSM_01155</name>
</gene>
<dbReference type="AlphaFoldDB" id="A0A0J6WLG1"/>
<dbReference type="EC" id="2.4.2.10" evidence="2"/>
<dbReference type="STRING" id="37916.MCHLDSM_01155"/>
<dbReference type="Proteomes" id="UP000036513">
    <property type="component" value="Unassembled WGS sequence"/>
</dbReference>
<keyword evidence="2" id="KW-0808">Transferase</keyword>
<evidence type="ECO:0000313" key="3">
    <source>
        <dbReference type="Proteomes" id="UP000036513"/>
    </source>
</evidence>
<proteinExistence type="predicted"/>
<dbReference type="Pfam" id="PF00156">
    <property type="entry name" value="Pribosyltran"/>
    <property type="match status" value="1"/>
</dbReference>
<dbReference type="InterPro" id="IPR029057">
    <property type="entry name" value="PRTase-like"/>
</dbReference>
<dbReference type="SUPFAM" id="SSF53271">
    <property type="entry name" value="PRTase-like"/>
    <property type="match status" value="1"/>
</dbReference>
<dbReference type="RefSeq" id="WP_048469124.1">
    <property type="nucleotide sequence ID" value="NZ_JYNL01000009.1"/>
</dbReference>
<organism evidence="2 3">
    <name type="scientific">Mycolicibacterium chlorophenolicum</name>
    <dbReference type="NCBI Taxonomy" id="37916"/>
    <lineage>
        <taxon>Bacteria</taxon>
        <taxon>Bacillati</taxon>
        <taxon>Actinomycetota</taxon>
        <taxon>Actinomycetes</taxon>
        <taxon>Mycobacteriales</taxon>
        <taxon>Mycobacteriaceae</taxon>
        <taxon>Mycolicibacterium</taxon>
    </lineage>
</organism>
<evidence type="ECO:0000259" key="1">
    <source>
        <dbReference type="Pfam" id="PF00156"/>
    </source>
</evidence>
<dbReference type="PATRIC" id="fig|37916.4.peg.1035"/>
<keyword evidence="2" id="KW-0328">Glycosyltransferase</keyword>
<keyword evidence="3" id="KW-1185">Reference proteome</keyword>
<sequence length="276" mass="30044">MTERESDEVLRNDIAVALSRVAYFHNLVAQGPGVCPTCHGPTPGQGMCSTCLTTQANLQGATCDKTFFLAYADGWHPDAWSQSAHTMRQYKAVHAPQQCVDDVHMLTFTATWVHDPCIRAAEQHQEWDVATYVPSKRTGLHPVTGVALNIARIAAQNTDDETPSRIKRVSIACGPVHAPRVANADRFTVPDAVRPAIEGKRVLIVDDTWTSGTSIQSAAAALKAGGAASVTGLCVARWLSWRWEPDVPLLQNVTTAPYDPFHCFAGTNQCRLSRNL</sequence>
<feature type="domain" description="Phosphoribosyltransferase" evidence="1">
    <location>
        <begin position="184"/>
        <end position="234"/>
    </location>
</feature>
<dbReference type="GO" id="GO:0004588">
    <property type="term" value="F:orotate phosphoribosyltransferase activity"/>
    <property type="evidence" value="ECO:0007669"/>
    <property type="project" value="UniProtKB-EC"/>
</dbReference>
<protein>
    <submittedName>
        <fullName evidence="2">Orotate phosphoribosyltransferase</fullName>
        <ecNumber evidence="2">2.4.2.10</ecNumber>
    </submittedName>
</protein>
<dbReference type="Gene3D" id="3.40.50.2020">
    <property type="match status" value="1"/>
</dbReference>
<dbReference type="CDD" id="cd06223">
    <property type="entry name" value="PRTases_typeI"/>
    <property type="match status" value="1"/>
</dbReference>
<comment type="caution">
    <text evidence="2">The sequence shown here is derived from an EMBL/GenBank/DDBJ whole genome shotgun (WGS) entry which is preliminary data.</text>
</comment>
<reference evidence="2 3" key="1">
    <citation type="journal article" date="2015" name="Genome Biol. Evol.">
        <title>Characterization of Three Mycobacterium spp. with Potential Use in Bioremediation by Genome Sequencing and Comparative Genomics.</title>
        <authorList>
            <person name="Das S."/>
            <person name="Pettersson B.M."/>
            <person name="Behra P.R."/>
            <person name="Ramesh M."/>
            <person name="Dasgupta S."/>
            <person name="Bhattacharya A."/>
            <person name="Kirsebom L.A."/>
        </authorList>
    </citation>
    <scope>NUCLEOTIDE SEQUENCE [LARGE SCALE GENOMIC DNA]</scope>
    <source>
        <strain evidence="2 3">DSM 43826</strain>
    </source>
</reference>
<accession>A0A0J6WLG1</accession>
<evidence type="ECO:0000313" key="2">
    <source>
        <dbReference type="EMBL" id="KMO82532.1"/>
    </source>
</evidence>